<proteinExistence type="predicted"/>
<reference evidence="1" key="1">
    <citation type="submission" date="2022-04" db="EMBL/GenBank/DDBJ databases">
        <title>Jade perch genome.</title>
        <authorList>
            <person name="Chao B."/>
        </authorList>
    </citation>
    <scope>NUCLEOTIDE SEQUENCE</scope>
    <source>
        <strain evidence="1">CB-2022</strain>
    </source>
</reference>
<keyword evidence="2" id="KW-1185">Reference proteome</keyword>
<gene>
    <name evidence="1" type="ORF">L3Q82_022085</name>
</gene>
<evidence type="ECO:0000313" key="2">
    <source>
        <dbReference type="Proteomes" id="UP000831701"/>
    </source>
</evidence>
<comment type="caution">
    <text evidence="1">The sequence shown here is derived from an EMBL/GenBank/DDBJ whole genome shotgun (WGS) entry which is preliminary data.</text>
</comment>
<feature type="non-terminal residue" evidence="1">
    <location>
        <position position="1"/>
    </location>
</feature>
<sequence>HSPSLGLRNHHAIQEAAGPSHVAINAISANMDSFARGRTAILKKQPSHMEAAHFGDLGTEPAFMYFVRPVIMDASFAPQPQETRSRLSKTVDHVLRDNVAIPHYMHFMELQGADHLVRFWLEAESFRSTSWSRVRAHSLNSVKHSTLAEPVAASTDGSELRELAQHVPNALSADRSNEGPTAQSERRDSLSTEAGLRPGTPRAETPTRQAPSRTGTPYKAQSNSSLRDLSDKLMKSIEKDAVTIFTKYISPDAVRPIPITEQIRNDIVAKICGEDGMVDPNCFVIAQSVVFAILEQQHFSEFLRSHHFCKYQIEVLTSGSVFLADILFCESALFYFSEYMEKEEAMNVLQFWLAADNFQNQLAAKKGQYDGQEAQNDAMILYDNLIGDSTDRYFSLQATNPLGFGDSVRMEIESNICREGGPLPDCFTTPLRQAWTTMEKVYMPGFLSSNLYYKYLSDLINSVRADEFVNVSTPGQGGPADNDRTSSNASEGSQAQQGARKAAIKILKNFDEAITVDAASLDPESLYQRPYAGKMTFGKVNELGQFIREAEPEPDVKKSKGSMFSQAMKKWVQGNSDEAQEEMAWQIAKMIVNDVVHQSNHDSPGKSTKRHAKCAAVRAEAEQVQRGAEQTEEAPGRAAVCPRSLQMHSLLGREKKEEEVGFGIDLGLSPGFLPQAATMFSCVGCFWVLLSSALVAVCSFSFISPAWIVKDQLRTSHQHHQHHHNSKDSVSFGLLWHCSESLDHMYRCYTFGGLGKFAEIPSSSWQTSAVLCSGGCALLAVSSLLAIITIFLPSGGCERRICTLAGYMQMAAVVRIHWIGRLFGRQHVWCLGGEREQTLGIVQQVAGPSAHRAWAPEAGTRARSGIWAGRVAPRLLLRALNEGVKTETQADEQRRGEEERYTRLRWLPAGCQRMFVAVFDCLFSAFHMNMDIADSTIKNQVFIMAAGLLVYPFGLNSSLVRSFCGDSDIYYAGECQIGWGYMLAIVGVMLTSISEDTSTCSDFTEGFDQCPHFCIAGFDSLLSVPQLGGQGRSDSYTHQDMSTAVIVSHTAMNLTADKTGQFLLLLDKRQK</sequence>
<accession>A0ACB8X0C1</accession>
<dbReference type="Proteomes" id="UP000831701">
    <property type="component" value="Chromosome 4"/>
</dbReference>
<dbReference type="EMBL" id="CM041534">
    <property type="protein sequence ID" value="KAI3373489.1"/>
    <property type="molecule type" value="Genomic_DNA"/>
</dbReference>
<protein>
    <submittedName>
        <fullName evidence="1">Uncharacterized protein</fullName>
    </submittedName>
</protein>
<name>A0ACB8X0C1_9TELE</name>
<evidence type="ECO:0000313" key="1">
    <source>
        <dbReference type="EMBL" id="KAI3373489.1"/>
    </source>
</evidence>
<organism evidence="1 2">
    <name type="scientific">Scortum barcoo</name>
    <name type="common">barcoo grunter</name>
    <dbReference type="NCBI Taxonomy" id="214431"/>
    <lineage>
        <taxon>Eukaryota</taxon>
        <taxon>Metazoa</taxon>
        <taxon>Chordata</taxon>
        <taxon>Craniata</taxon>
        <taxon>Vertebrata</taxon>
        <taxon>Euteleostomi</taxon>
        <taxon>Actinopterygii</taxon>
        <taxon>Neopterygii</taxon>
        <taxon>Teleostei</taxon>
        <taxon>Neoteleostei</taxon>
        <taxon>Acanthomorphata</taxon>
        <taxon>Eupercaria</taxon>
        <taxon>Centrarchiformes</taxon>
        <taxon>Terapontoidei</taxon>
        <taxon>Terapontidae</taxon>
        <taxon>Scortum</taxon>
    </lineage>
</organism>